<comment type="caution">
    <text evidence="1">The sequence shown here is derived from an EMBL/GenBank/DDBJ whole genome shotgun (WGS) entry which is preliminary data.</text>
</comment>
<organism evidence="1 2">
    <name type="scientific">Thiobacter aerophilum</name>
    <dbReference type="NCBI Taxonomy" id="3121275"/>
    <lineage>
        <taxon>Bacteria</taxon>
        <taxon>Pseudomonadati</taxon>
        <taxon>Pseudomonadota</taxon>
        <taxon>Betaproteobacteria</taxon>
        <taxon>Burkholderiales</taxon>
        <taxon>Thiobacteraceae</taxon>
        <taxon>Thiobacter</taxon>
    </lineage>
</organism>
<accession>A0ABV0EF43</accession>
<name>A0ABV0EF43_9BURK</name>
<reference evidence="1 2" key="1">
    <citation type="submission" date="2024-02" db="EMBL/GenBank/DDBJ databases">
        <title>New thermophilic sulfur-oxidizing bacteria from a hot springs of the Uzon caldera (Kamchatka, Russia).</title>
        <authorList>
            <person name="Dukat A.M."/>
            <person name="Elcheninov A.G."/>
            <person name="Frolov E.N."/>
        </authorList>
    </citation>
    <scope>NUCLEOTIDE SEQUENCE [LARGE SCALE GENOMIC DNA]</scope>
    <source>
        <strain evidence="1 2">AK1</strain>
    </source>
</reference>
<dbReference type="RefSeq" id="WP_347308313.1">
    <property type="nucleotide sequence ID" value="NZ_JBAJEX010000005.1"/>
</dbReference>
<gene>
    <name evidence="1" type="ORF">V6E02_08265</name>
</gene>
<proteinExistence type="predicted"/>
<dbReference type="EMBL" id="JBAJEX010000005">
    <property type="protein sequence ID" value="MEO1767204.1"/>
    <property type="molecule type" value="Genomic_DNA"/>
</dbReference>
<evidence type="ECO:0000313" key="1">
    <source>
        <dbReference type="EMBL" id="MEO1767204.1"/>
    </source>
</evidence>
<dbReference type="Proteomes" id="UP001482231">
    <property type="component" value="Unassembled WGS sequence"/>
</dbReference>
<keyword evidence="2" id="KW-1185">Reference proteome</keyword>
<protein>
    <submittedName>
        <fullName evidence="1">Uncharacterized protein</fullName>
    </submittedName>
</protein>
<evidence type="ECO:0000313" key="2">
    <source>
        <dbReference type="Proteomes" id="UP001482231"/>
    </source>
</evidence>
<sequence length="75" mass="8248">MGHETLVALDGCGRLRPLALEDAPDQELAERSLNIRLARFAGRPELARTEKSLSPYAFSEIEEAGITQRLLSLAL</sequence>